<evidence type="ECO:0000313" key="3">
    <source>
        <dbReference type="Proteomes" id="UP001454036"/>
    </source>
</evidence>
<sequence>MSLLHVVLGEIESSSSFVSMFCLNHFVLVTEPYRSALVQNDSIVDTIEIQELPNPGVEVHPFAALEEIENGEQSKGRGTGNGGKQKGKSKMKDGGTTHKQSQKTVILPRYSVNTQQHIFGKVKSIGSGDEFMLSVVYGSNCNEERKQLWNSLRDTSSLVGGGA</sequence>
<dbReference type="EMBL" id="BAABME010012505">
    <property type="protein sequence ID" value="GAA0185187.1"/>
    <property type="molecule type" value="Genomic_DNA"/>
</dbReference>
<gene>
    <name evidence="2" type="ORF">LIER_32475</name>
</gene>
<reference evidence="2 3" key="1">
    <citation type="submission" date="2024-01" db="EMBL/GenBank/DDBJ databases">
        <title>The complete chloroplast genome sequence of Lithospermum erythrorhizon: insights into the phylogenetic relationship among Boraginaceae species and the maternal lineages of purple gromwells.</title>
        <authorList>
            <person name="Okada T."/>
            <person name="Watanabe K."/>
        </authorList>
    </citation>
    <scope>NUCLEOTIDE SEQUENCE [LARGE SCALE GENOMIC DNA]</scope>
</reference>
<comment type="caution">
    <text evidence="2">The sequence shown here is derived from an EMBL/GenBank/DDBJ whole genome shotgun (WGS) entry which is preliminary data.</text>
</comment>
<organism evidence="2 3">
    <name type="scientific">Lithospermum erythrorhizon</name>
    <name type="common">Purple gromwell</name>
    <name type="synonym">Lithospermum officinale var. erythrorhizon</name>
    <dbReference type="NCBI Taxonomy" id="34254"/>
    <lineage>
        <taxon>Eukaryota</taxon>
        <taxon>Viridiplantae</taxon>
        <taxon>Streptophyta</taxon>
        <taxon>Embryophyta</taxon>
        <taxon>Tracheophyta</taxon>
        <taxon>Spermatophyta</taxon>
        <taxon>Magnoliopsida</taxon>
        <taxon>eudicotyledons</taxon>
        <taxon>Gunneridae</taxon>
        <taxon>Pentapetalae</taxon>
        <taxon>asterids</taxon>
        <taxon>lamiids</taxon>
        <taxon>Boraginales</taxon>
        <taxon>Boraginaceae</taxon>
        <taxon>Boraginoideae</taxon>
        <taxon>Lithospermeae</taxon>
        <taxon>Lithospermum</taxon>
    </lineage>
</organism>
<name>A0AAV3RXT8_LITER</name>
<proteinExistence type="predicted"/>
<protein>
    <submittedName>
        <fullName evidence="2">Uncharacterized protein</fullName>
    </submittedName>
</protein>
<feature type="region of interest" description="Disordered" evidence="1">
    <location>
        <begin position="67"/>
        <end position="102"/>
    </location>
</feature>
<keyword evidence="3" id="KW-1185">Reference proteome</keyword>
<dbReference type="AlphaFoldDB" id="A0AAV3RXT8"/>
<evidence type="ECO:0000256" key="1">
    <source>
        <dbReference type="SAM" id="MobiDB-lite"/>
    </source>
</evidence>
<dbReference type="Proteomes" id="UP001454036">
    <property type="component" value="Unassembled WGS sequence"/>
</dbReference>
<accession>A0AAV3RXT8</accession>
<evidence type="ECO:0000313" key="2">
    <source>
        <dbReference type="EMBL" id="GAA0185187.1"/>
    </source>
</evidence>